<reference evidence="1" key="1">
    <citation type="journal article" date="2015" name="Nature">
        <title>Complex archaea that bridge the gap between prokaryotes and eukaryotes.</title>
        <authorList>
            <person name="Spang A."/>
            <person name="Saw J.H."/>
            <person name="Jorgensen S.L."/>
            <person name="Zaremba-Niedzwiedzka K."/>
            <person name="Martijn J."/>
            <person name="Lind A.E."/>
            <person name="van Eijk R."/>
            <person name="Schleper C."/>
            <person name="Guy L."/>
            <person name="Ettema T.J."/>
        </authorList>
    </citation>
    <scope>NUCLEOTIDE SEQUENCE</scope>
</reference>
<proteinExistence type="predicted"/>
<protein>
    <submittedName>
        <fullName evidence="1">Uncharacterized protein</fullName>
    </submittedName>
</protein>
<dbReference type="EMBL" id="LAZR01055302">
    <property type="protein sequence ID" value="KKK76679.1"/>
    <property type="molecule type" value="Genomic_DNA"/>
</dbReference>
<gene>
    <name evidence="1" type="ORF">LCGC14_2861230</name>
</gene>
<sequence>PTIASFANAGHDHADAPGGGDLGVVQATNLTLTGAAIATPVANRLYTDNIIKAFCSWVPNGTIDTNGDVNVSSVDQDGTGRWGVNLATAFSAATSFAVTVSCQADAAGSVDNIIAIDNAGNGTNAIEIRSVSVDAGGATETDPVRMFMIAVGTQ</sequence>
<organism evidence="1">
    <name type="scientific">marine sediment metagenome</name>
    <dbReference type="NCBI Taxonomy" id="412755"/>
    <lineage>
        <taxon>unclassified sequences</taxon>
        <taxon>metagenomes</taxon>
        <taxon>ecological metagenomes</taxon>
    </lineage>
</organism>
<feature type="non-terminal residue" evidence="1">
    <location>
        <position position="1"/>
    </location>
</feature>
<evidence type="ECO:0000313" key="1">
    <source>
        <dbReference type="EMBL" id="KKK76679.1"/>
    </source>
</evidence>
<comment type="caution">
    <text evidence="1">The sequence shown here is derived from an EMBL/GenBank/DDBJ whole genome shotgun (WGS) entry which is preliminary data.</text>
</comment>
<name>A0A0F9ADW0_9ZZZZ</name>
<accession>A0A0F9ADW0</accession>
<dbReference type="AlphaFoldDB" id="A0A0F9ADW0"/>